<dbReference type="InterPro" id="IPR020449">
    <property type="entry name" value="Tscrpt_reg_AraC-type_HTH"/>
</dbReference>
<dbReference type="EMBL" id="JABBJF010000001">
    <property type="protein sequence ID" value="MBC1184517.1"/>
    <property type="molecule type" value="Genomic_DNA"/>
</dbReference>
<protein>
    <submittedName>
        <fullName evidence="5">Helix-turn-helix transcriptional regulator</fullName>
    </submittedName>
</protein>
<evidence type="ECO:0000259" key="4">
    <source>
        <dbReference type="PROSITE" id="PS01124"/>
    </source>
</evidence>
<dbReference type="Gene3D" id="1.10.10.60">
    <property type="entry name" value="Homeodomain-like"/>
    <property type="match status" value="1"/>
</dbReference>
<reference evidence="5 6" key="1">
    <citation type="submission" date="2020-04" db="EMBL/GenBank/DDBJ databases">
        <title>The draft genome of Kluyvera sichuanensis strain SCKS090646.</title>
        <authorList>
            <person name="Wei L."/>
            <person name="Liu L."/>
            <person name="Feng Y."/>
            <person name="Zong Z."/>
        </authorList>
    </citation>
    <scope>NUCLEOTIDE SEQUENCE [LARGE SCALE GENOMIC DNA]</scope>
    <source>
        <strain evidence="5 6">090646</strain>
    </source>
</reference>
<name>A0ABR6RN13_9ENTR</name>
<dbReference type="SUPFAM" id="SSF46689">
    <property type="entry name" value="Homeodomain-like"/>
    <property type="match status" value="1"/>
</dbReference>
<keyword evidence="6" id="KW-1185">Reference proteome</keyword>
<evidence type="ECO:0000256" key="3">
    <source>
        <dbReference type="ARBA" id="ARBA00023163"/>
    </source>
</evidence>
<evidence type="ECO:0000313" key="6">
    <source>
        <dbReference type="Proteomes" id="UP000607331"/>
    </source>
</evidence>
<feature type="domain" description="HTH araC/xylS-type" evidence="4">
    <location>
        <begin position="1"/>
        <end position="34"/>
    </location>
</feature>
<evidence type="ECO:0000256" key="1">
    <source>
        <dbReference type="ARBA" id="ARBA00023015"/>
    </source>
</evidence>
<gene>
    <name evidence="5" type="ORF">HII27_02185</name>
</gene>
<dbReference type="InterPro" id="IPR009057">
    <property type="entry name" value="Homeodomain-like_sf"/>
</dbReference>
<comment type="caution">
    <text evidence="5">The sequence shown here is derived from an EMBL/GenBank/DDBJ whole genome shotgun (WGS) entry which is preliminary data.</text>
</comment>
<dbReference type="PRINTS" id="PR00032">
    <property type="entry name" value="HTHARAC"/>
</dbReference>
<organism evidence="5 6">
    <name type="scientific">Kluyvera sichuanensis</name>
    <dbReference type="NCBI Taxonomy" id="2725494"/>
    <lineage>
        <taxon>Bacteria</taxon>
        <taxon>Pseudomonadati</taxon>
        <taxon>Pseudomonadota</taxon>
        <taxon>Gammaproteobacteria</taxon>
        <taxon>Enterobacterales</taxon>
        <taxon>Enterobacteriaceae</taxon>
        <taxon>Kluyvera</taxon>
    </lineage>
</organism>
<evidence type="ECO:0000313" key="5">
    <source>
        <dbReference type="EMBL" id="MBC1184517.1"/>
    </source>
</evidence>
<keyword evidence="1" id="KW-0805">Transcription regulation</keyword>
<dbReference type="InterPro" id="IPR018060">
    <property type="entry name" value="HTH_AraC"/>
</dbReference>
<keyword evidence="3" id="KW-0804">Transcription</keyword>
<sequence>MSEIAESIGYVSIPSFSLAFRRYTGMSPGAWRRLSPVA</sequence>
<keyword evidence="2" id="KW-0238">DNA-binding</keyword>
<accession>A0ABR6RN13</accession>
<proteinExistence type="predicted"/>
<evidence type="ECO:0000256" key="2">
    <source>
        <dbReference type="ARBA" id="ARBA00023125"/>
    </source>
</evidence>
<dbReference type="PROSITE" id="PS01124">
    <property type="entry name" value="HTH_ARAC_FAMILY_2"/>
    <property type="match status" value="1"/>
</dbReference>
<dbReference type="Proteomes" id="UP000607331">
    <property type="component" value="Unassembled WGS sequence"/>
</dbReference>
<dbReference type="Pfam" id="PF12833">
    <property type="entry name" value="HTH_18"/>
    <property type="match status" value="1"/>
</dbReference>